<feature type="transmembrane region" description="Helical" evidence="1">
    <location>
        <begin position="261"/>
        <end position="279"/>
    </location>
</feature>
<dbReference type="EMBL" id="JASJOS010000001">
    <property type="protein sequence ID" value="MDJ1479175.1"/>
    <property type="molecule type" value="Genomic_DNA"/>
</dbReference>
<feature type="transmembrane region" description="Helical" evidence="1">
    <location>
        <begin position="177"/>
        <end position="202"/>
    </location>
</feature>
<feature type="transmembrane region" description="Helical" evidence="1">
    <location>
        <begin position="341"/>
        <end position="359"/>
    </location>
</feature>
<organism evidence="2 3">
    <name type="scientific">Xanthocytophaga flava</name>
    <dbReference type="NCBI Taxonomy" id="3048013"/>
    <lineage>
        <taxon>Bacteria</taxon>
        <taxon>Pseudomonadati</taxon>
        <taxon>Bacteroidota</taxon>
        <taxon>Cytophagia</taxon>
        <taxon>Cytophagales</taxon>
        <taxon>Rhodocytophagaceae</taxon>
        <taxon>Xanthocytophaga</taxon>
    </lineage>
</organism>
<evidence type="ECO:0000313" key="2">
    <source>
        <dbReference type="EMBL" id="MDJ1479175.1"/>
    </source>
</evidence>
<keyword evidence="1" id="KW-0472">Membrane</keyword>
<protein>
    <submittedName>
        <fullName evidence="2">Quinol:cytochrome C oxidoreductase</fullName>
    </submittedName>
</protein>
<dbReference type="AlphaFoldDB" id="A0AAE3QHY4"/>
<evidence type="ECO:0000313" key="3">
    <source>
        <dbReference type="Proteomes" id="UP001241110"/>
    </source>
</evidence>
<proteinExistence type="predicted"/>
<keyword evidence="1" id="KW-1133">Transmembrane helix</keyword>
<sequence>MAEHHSVSYNLDEQYIFDPRIRRNAIIAVVVGFALVILGIILAATGGGHEAAHGEHAGAAAEHAGAAAEHGASWLKRLFANLWINNVYFTGIALCGIFFVAVQYAAWAGWSSLILRIPMAFGFFLPVTGVLMIIYFLVAGADVAHIFHGHGLFHWTVEGIADEHSPNFDEVLASKTWYLNFGFFMARMVVYFVVWFTLFTIIRKRSLQEDIEGGLEIYDRNIVFSAIFIIFFAVTSVMAAWDWSMSADPHWFSTMYGWYTFASWWVACLATITLATVYLKEQGYLKMVNSNHLHDLGKFMFAFSIFWTYVWFAQFMLIYYANIPEETNHFNEIFEGFGGKYKGMFFVNLLVNFLFPFLALMTRESKRKMTFLKLVAWGILAGHWLDFYLNMTPFMLGDDGGIGFMELGVIAIYAGAFVFVVGTFLAKAPLIAKNHPMLEESLHHNQ</sequence>
<feature type="transmembrane region" description="Helical" evidence="1">
    <location>
        <begin position="371"/>
        <end position="389"/>
    </location>
</feature>
<feature type="transmembrane region" description="Helical" evidence="1">
    <location>
        <begin position="119"/>
        <end position="138"/>
    </location>
</feature>
<feature type="transmembrane region" description="Helical" evidence="1">
    <location>
        <begin position="25"/>
        <end position="44"/>
    </location>
</feature>
<comment type="caution">
    <text evidence="2">The sequence shown here is derived from an EMBL/GenBank/DDBJ whole genome shotgun (WGS) entry which is preliminary data.</text>
</comment>
<feature type="transmembrane region" description="Helical" evidence="1">
    <location>
        <begin position="222"/>
        <end position="241"/>
    </location>
</feature>
<feature type="transmembrane region" description="Helical" evidence="1">
    <location>
        <begin position="401"/>
        <end position="426"/>
    </location>
</feature>
<feature type="transmembrane region" description="Helical" evidence="1">
    <location>
        <begin position="299"/>
        <end position="321"/>
    </location>
</feature>
<dbReference type="PANTHER" id="PTHR43044">
    <property type="match status" value="1"/>
</dbReference>
<dbReference type="Proteomes" id="UP001241110">
    <property type="component" value="Unassembled WGS sequence"/>
</dbReference>
<feature type="transmembrane region" description="Helical" evidence="1">
    <location>
        <begin position="87"/>
        <end position="107"/>
    </location>
</feature>
<keyword evidence="1" id="KW-0812">Transmembrane</keyword>
<name>A0AAE3QHY4_9BACT</name>
<dbReference type="PANTHER" id="PTHR43044:SF1">
    <property type="entry name" value="QUINOL:CYTOCHROME C OXIDOREDUCTASE QUINONE-BINDING SUBUNIT 2"/>
    <property type="match status" value="1"/>
</dbReference>
<dbReference type="RefSeq" id="WP_313975142.1">
    <property type="nucleotide sequence ID" value="NZ_JASJOS010000001.1"/>
</dbReference>
<evidence type="ECO:0000256" key="1">
    <source>
        <dbReference type="SAM" id="Phobius"/>
    </source>
</evidence>
<reference evidence="2" key="1">
    <citation type="submission" date="2023-05" db="EMBL/GenBank/DDBJ databases">
        <authorList>
            <person name="Zhang X."/>
        </authorList>
    </citation>
    <scope>NUCLEOTIDE SEQUENCE</scope>
    <source>
        <strain evidence="2">YF14B1</strain>
    </source>
</reference>
<accession>A0AAE3QHY4</accession>
<gene>
    <name evidence="2" type="ORF">QNI16_01690</name>
</gene>